<feature type="compositionally biased region" description="Basic and acidic residues" evidence="1">
    <location>
        <begin position="66"/>
        <end position="75"/>
    </location>
</feature>
<organism evidence="2 3">
    <name type="scientific">Colocasia esculenta</name>
    <name type="common">Wild taro</name>
    <name type="synonym">Arum esculentum</name>
    <dbReference type="NCBI Taxonomy" id="4460"/>
    <lineage>
        <taxon>Eukaryota</taxon>
        <taxon>Viridiplantae</taxon>
        <taxon>Streptophyta</taxon>
        <taxon>Embryophyta</taxon>
        <taxon>Tracheophyta</taxon>
        <taxon>Spermatophyta</taxon>
        <taxon>Magnoliopsida</taxon>
        <taxon>Liliopsida</taxon>
        <taxon>Araceae</taxon>
        <taxon>Aroideae</taxon>
        <taxon>Colocasieae</taxon>
        <taxon>Colocasia</taxon>
    </lineage>
</organism>
<feature type="compositionally biased region" description="Low complexity" evidence="1">
    <location>
        <begin position="82"/>
        <end position="97"/>
    </location>
</feature>
<feature type="compositionally biased region" description="Basic and acidic residues" evidence="1">
    <location>
        <begin position="37"/>
        <end position="51"/>
    </location>
</feature>
<evidence type="ECO:0000313" key="3">
    <source>
        <dbReference type="Proteomes" id="UP000652761"/>
    </source>
</evidence>
<dbReference type="EMBL" id="NMUH01000508">
    <property type="protein sequence ID" value="MQL80460.1"/>
    <property type="molecule type" value="Genomic_DNA"/>
</dbReference>
<reference evidence="2" key="1">
    <citation type="submission" date="2017-07" db="EMBL/GenBank/DDBJ databases">
        <title>Taro Niue Genome Assembly and Annotation.</title>
        <authorList>
            <person name="Atibalentja N."/>
            <person name="Keating K."/>
            <person name="Fields C.J."/>
        </authorList>
    </citation>
    <scope>NUCLEOTIDE SEQUENCE</scope>
    <source>
        <strain evidence="2">Niue_2</strain>
        <tissue evidence="2">Leaf</tissue>
    </source>
</reference>
<dbReference type="Proteomes" id="UP000652761">
    <property type="component" value="Unassembled WGS sequence"/>
</dbReference>
<feature type="compositionally biased region" description="Acidic residues" evidence="1">
    <location>
        <begin position="52"/>
        <end position="65"/>
    </location>
</feature>
<evidence type="ECO:0000313" key="2">
    <source>
        <dbReference type="EMBL" id="MQL80460.1"/>
    </source>
</evidence>
<feature type="region of interest" description="Disordered" evidence="1">
    <location>
        <begin position="1"/>
        <end position="105"/>
    </location>
</feature>
<feature type="compositionally biased region" description="Low complexity" evidence="1">
    <location>
        <begin position="1"/>
        <end position="15"/>
    </location>
</feature>
<name>A0A843UEW4_COLES</name>
<accession>A0A843UEW4</accession>
<keyword evidence="3" id="KW-1185">Reference proteome</keyword>
<gene>
    <name evidence="2" type="ORF">Taro_012895</name>
</gene>
<sequence length="105" mass="11641">MAASNKTKASAATKPAARRRRHETAGGWQQHAAMDVDYDKMEETESDNRDLQEEEDDNEEDEEKMEMEYRLEYHQRPAGVDGAAATTASNGATGESSISFVAMVQ</sequence>
<evidence type="ECO:0000256" key="1">
    <source>
        <dbReference type="SAM" id="MobiDB-lite"/>
    </source>
</evidence>
<comment type="caution">
    <text evidence="2">The sequence shown here is derived from an EMBL/GenBank/DDBJ whole genome shotgun (WGS) entry which is preliminary data.</text>
</comment>
<protein>
    <submittedName>
        <fullName evidence="2">Uncharacterized protein</fullName>
    </submittedName>
</protein>
<dbReference type="AlphaFoldDB" id="A0A843UEW4"/>
<proteinExistence type="predicted"/>